<dbReference type="GeneID" id="68868147"/>
<dbReference type="InterPro" id="IPR050707">
    <property type="entry name" value="HTH_MetabolicPath_Reg"/>
</dbReference>
<comment type="caution">
    <text evidence="6">The sequence shown here is derived from an EMBL/GenBank/DDBJ whole genome shotgun (WGS) entry which is preliminary data.</text>
</comment>
<dbReference type="Pfam" id="PF09339">
    <property type="entry name" value="HTH_IclR"/>
    <property type="match status" value="1"/>
</dbReference>
<dbReference type="CDD" id="cd00090">
    <property type="entry name" value="HTH_ARSR"/>
    <property type="match status" value="1"/>
</dbReference>
<proteinExistence type="predicted"/>
<dbReference type="GO" id="GO:0003700">
    <property type="term" value="F:DNA-binding transcription factor activity"/>
    <property type="evidence" value="ECO:0007669"/>
    <property type="project" value="TreeGrafter"/>
</dbReference>
<keyword evidence="2" id="KW-0238">DNA-binding</keyword>
<dbReference type="FunFam" id="1.10.10.10:FF:000056">
    <property type="entry name" value="IclR family transcriptional regulator"/>
    <property type="match status" value="1"/>
</dbReference>
<dbReference type="OrthoDB" id="8357778at2"/>
<dbReference type="GO" id="GO:0045892">
    <property type="term" value="P:negative regulation of DNA-templated transcription"/>
    <property type="evidence" value="ECO:0007669"/>
    <property type="project" value="TreeGrafter"/>
</dbReference>
<dbReference type="RefSeq" id="WP_037922556.1">
    <property type="nucleotide sequence ID" value="NZ_CP054599.1"/>
</dbReference>
<reference evidence="6 7" key="1">
    <citation type="submission" date="2014-01" db="EMBL/GenBank/DDBJ databases">
        <title>Sulfitobacter sp. H3 (MCCC 1A00686) Genome Sequencing.</title>
        <authorList>
            <person name="Lai Q."/>
            <person name="Hong Z."/>
        </authorList>
    </citation>
    <scope>NUCLEOTIDE SEQUENCE [LARGE SCALE GENOMIC DNA]</scope>
    <source>
        <strain evidence="6 7">H3</strain>
    </source>
</reference>
<evidence type="ECO:0000256" key="3">
    <source>
        <dbReference type="ARBA" id="ARBA00023163"/>
    </source>
</evidence>
<keyword evidence="7" id="KW-1185">Reference proteome</keyword>
<dbReference type="SUPFAM" id="SSF46785">
    <property type="entry name" value="Winged helix' DNA-binding domain"/>
    <property type="match status" value="1"/>
</dbReference>
<dbReference type="SUPFAM" id="SSF55781">
    <property type="entry name" value="GAF domain-like"/>
    <property type="match status" value="1"/>
</dbReference>
<evidence type="ECO:0000259" key="4">
    <source>
        <dbReference type="PROSITE" id="PS51077"/>
    </source>
</evidence>
<keyword evidence="1" id="KW-0805">Transcription regulation</keyword>
<dbReference type="PROSITE" id="PS51077">
    <property type="entry name" value="HTH_ICLR"/>
    <property type="match status" value="1"/>
</dbReference>
<gene>
    <name evidence="6" type="ORF">SUH3_09515</name>
</gene>
<dbReference type="InterPro" id="IPR014757">
    <property type="entry name" value="Tscrpt_reg_IclR_C"/>
</dbReference>
<feature type="domain" description="IclR-ED" evidence="5">
    <location>
        <begin position="65"/>
        <end position="247"/>
    </location>
</feature>
<dbReference type="GO" id="GO:0003677">
    <property type="term" value="F:DNA binding"/>
    <property type="evidence" value="ECO:0007669"/>
    <property type="project" value="UniProtKB-KW"/>
</dbReference>
<keyword evidence="3" id="KW-0804">Transcription</keyword>
<dbReference type="PROSITE" id="PS51078">
    <property type="entry name" value="ICLR_ED"/>
    <property type="match status" value="1"/>
</dbReference>
<dbReference type="InterPro" id="IPR036390">
    <property type="entry name" value="WH_DNA-bd_sf"/>
</dbReference>
<dbReference type="Gene3D" id="1.10.10.10">
    <property type="entry name" value="Winged helix-like DNA-binding domain superfamily/Winged helix DNA-binding domain"/>
    <property type="match status" value="1"/>
</dbReference>
<dbReference type="Gene3D" id="3.30.450.40">
    <property type="match status" value="1"/>
</dbReference>
<dbReference type="Pfam" id="PF01614">
    <property type="entry name" value="IclR_C"/>
    <property type="match status" value="1"/>
</dbReference>
<dbReference type="InterPro" id="IPR029016">
    <property type="entry name" value="GAF-like_dom_sf"/>
</dbReference>
<evidence type="ECO:0000313" key="6">
    <source>
        <dbReference type="EMBL" id="KEJ97002.1"/>
    </source>
</evidence>
<dbReference type="Proteomes" id="UP000027746">
    <property type="component" value="Unassembled WGS sequence"/>
</dbReference>
<dbReference type="InterPro" id="IPR011991">
    <property type="entry name" value="ArsR-like_HTH"/>
</dbReference>
<dbReference type="EMBL" id="JAMD01000002">
    <property type="protein sequence ID" value="KEJ97002.1"/>
    <property type="molecule type" value="Genomic_DNA"/>
</dbReference>
<name>A0A073JH10_9RHOB</name>
<dbReference type="SMART" id="SM00346">
    <property type="entry name" value="HTH_ICLR"/>
    <property type="match status" value="1"/>
</dbReference>
<protein>
    <submittedName>
        <fullName evidence="6">IclR family transcriptional regulator</fullName>
    </submittedName>
</protein>
<dbReference type="PANTHER" id="PTHR30136:SF35">
    <property type="entry name" value="HTH-TYPE TRANSCRIPTIONAL REGULATOR RV1719"/>
    <property type="match status" value="1"/>
</dbReference>
<dbReference type="InterPro" id="IPR036388">
    <property type="entry name" value="WH-like_DNA-bd_sf"/>
</dbReference>
<dbReference type="InterPro" id="IPR005471">
    <property type="entry name" value="Tscrpt_reg_IclR_N"/>
</dbReference>
<dbReference type="AlphaFoldDB" id="A0A073JH10"/>
<sequence>MDKAFIKGLRLIEALAHSEKPRGVTELAAELGLTKSNVHRLLATLVAQGYVHQDPQYSTYALGTKIWELGSHVIRRLDLTKVARPAMERLAALTGETVHLSVLDDMDVVYLDKIESSHHIRAHTHVGQRAPAYTMATGKAMLARMPDAYLERYHNRFQSFTPTTITTMDQLHRAIEEVRATGFAVVPHGEWRAGIAACACAILGPNGDLAGAIGVSGPDTRVKREELDAFSPHLVAAASAISSALGYTGPR</sequence>
<feature type="domain" description="HTH iclR-type" evidence="4">
    <location>
        <begin position="2"/>
        <end position="64"/>
    </location>
</feature>
<evidence type="ECO:0000256" key="1">
    <source>
        <dbReference type="ARBA" id="ARBA00023015"/>
    </source>
</evidence>
<organism evidence="6 7">
    <name type="scientific">Pseudosulfitobacter pseudonitzschiae</name>
    <dbReference type="NCBI Taxonomy" id="1402135"/>
    <lineage>
        <taxon>Bacteria</taxon>
        <taxon>Pseudomonadati</taxon>
        <taxon>Pseudomonadota</taxon>
        <taxon>Alphaproteobacteria</taxon>
        <taxon>Rhodobacterales</taxon>
        <taxon>Roseobacteraceae</taxon>
        <taxon>Pseudosulfitobacter</taxon>
    </lineage>
</organism>
<accession>A0A073JH10</accession>
<dbReference type="PANTHER" id="PTHR30136">
    <property type="entry name" value="HELIX-TURN-HELIX TRANSCRIPTIONAL REGULATOR, ICLR FAMILY"/>
    <property type="match status" value="1"/>
</dbReference>
<evidence type="ECO:0000259" key="5">
    <source>
        <dbReference type="PROSITE" id="PS51078"/>
    </source>
</evidence>
<evidence type="ECO:0000256" key="2">
    <source>
        <dbReference type="ARBA" id="ARBA00023125"/>
    </source>
</evidence>
<evidence type="ECO:0000313" key="7">
    <source>
        <dbReference type="Proteomes" id="UP000027746"/>
    </source>
</evidence>